<dbReference type="KEGG" id="auh:AWM75_07210"/>
<evidence type="ECO:0000256" key="1">
    <source>
        <dbReference type="ARBA" id="ARBA00008439"/>
    </source>
</evidence>
<evidence type="ECO:0000256" key="2">
    <source>
        <dbReference type="HAMAP-Rule" id="MF_01448"/>
    </source>
</evidence>
<reference evidence="3 4" key="1">
    <citation type="journal article" date="2016" name="Genome Announc.">
        <title>Complete Genome Sequences of Aerococcus christensenii CCUG 28831T, Aerococcus sanguinicola CCUG 43001T, Aerococcus urinae CCUG 36881T, Aerococcus urinaeequi CCUG 28094T, Aerococcus urinaehominis CCUG 42038 BT, and Aerococcus viridans CCUG 4311T.</title>
        <authorList>
            <person name="Carkaci D."/>
            <person name="Dargis R."/>
            <person name="Nielsen X.C."/>
            <person name="Skovgaard O."/>
            <person name="Fuursted K."/>
            <person name="Christensen J.J."/>
        </authorList>
    </citation>
    <scope>NUCLEOTIDE SEQUENCE [LARGE SCALE GENOMIC DNA]</scope>
    <source>
        <strain evidence="3 4">CCUG42038B</strain>
    </source>
</reference>
<dbReference type="Pfam" id="PF06949">
    <property type="entry name" value="DUF1292"/>
    <property type="match status" value="1"/>
</dbReference>
<dbReference type="PANTHER" id="PTHR40066">
    <property type="entry name" value="UPF0473 PROTEIN CBO2561/CLC_2432"/>
    <property type="match status" value="1"/>
</dbReference>
<organism evidence="3 4">
    <name type="scientific">Aerococcus urinaehominis</name>
    <dbReference type="NCBI Taxonomy" id="128944"/>
    <lineage>
        <taxon>Bacteria</taxon>
        <taxon>Bacillati</taxon>
        <taxon>Bacillota</taxon>
        <taxon>Bacilli</taxon>
        <taxon>Lactobacillales</taxon>
        <taxon>Aerococcaceae</taxon>
        <taxon>Aerococcus</taxon>
    </lineage>
</organism>
<dbReference type="EMBL" id="CP014163">
    <property type="protein sequence ID" value="AMB99763.1"/>
    <property type="molecule type" value="Genomic_DNA"/>
</dbReference>
<dbReference type="AlphaFoldDB" id="A0A0X8FLZ2"/>
<name>A0A0X8FLZ2_9LACT</name>
<dbReference type="OrthoDB" id="2086132at2"/>
<accession>A0A0X8FLZ2</accession>
<dbReference type="HAMAP" id="MF_01448">
    <property type="entry name" value="UPF0473"/>
    <property type="match status" value="1"/>
</dbReference>
<dbReference type="NCBIfam" id="NF010215">
    <property type="entry name" value="PRK13678.1-2"/>
    <property type="match status" value="1"/>
</dbReference>
<evidence type="ECO:0000313" key="4">
    <source>
        <dbReference type="Proteomes" id="UP000062260"/>
    </source>
</evidence>
<sequence length="110" mass="12786">MSQHTHDHEHDHNHDHNHAHDHEHEHITIVDEAGNEQLYEILLTFHSDDHDKSYVVVYPAGAGEDEAVEVSAFAYIEDEDEMSGQLLPIETDEEWDMVEEVLNTFVEEEE</sequence>
<dbReference type="PANTHER" id="PTHR40066:SF1">
    <property type="entry name" value="UPF0473 PROTEIN CBO2561_CLC_2432"/>
    <property type="match status" value="1"/>
</dbReference>
<gene>
    <name evidence="3" type="ORF">AWM75_07210</name>
</gene>
<reference evidence="4" key="2">
    <citation type="submission" date="2016-01" db="EMBL/GenBank/DDBJ databases">
        <title>Six Aerococcus type strain genome sequencing and assembly using PacBio and Illumina Hiseq.</title>
        <authorList>
            <person name="Carkaci D."/>
            <person name="Dargis R."/>
            <person name="Nielsen X.C."/>
            <person name="Skovgaard O."/>
            <person name="Fuursted K."/>
            <person name="Christensen J.J."/>
        </authorList>
    </citation>
    <scope>NUCLEOTIDE SEQUENCE [LARGE SCALE GENOMIC DNA]</scope>
    <source>
        <strain evidence="4">CCUG42038B</strain>
    </source>
</reference>
<comment type="similarity">
    <text evidence="1 2">Belongs to the UPF0473 family.</text>
</comment>
<dbReference type="NCBIfam" id="NF010217">
    <property type="entry name" value="PRK13678.1-4"/>
    <property type="match status" value="1"/>
</dbReference>
<dbReference type="NCBIfam" id="NF010222">
    <property type="entry name" value="PRK13678.2-5"/>
    <property type="match status" value="1"/>
</dbReference>
<dbReference type="RefSeq" id="WP_067980154.1">
    <property type="nucleotide sequence ID" value="NZ_CP014163.1"/>
</dbReference>
<evidence type="ECO:0000313" key="3">
    <source>
        <dbReference type="EMBL" id="AMB99763.1"/>
    </source>
</evidence>
<protein>
    <recommendedName>
        <fullName evidence="2">UPF0473 protein AWM75_07210</fullName>
    </recommendedName>
</protein>
<dbReference type="Proteomes" id="UP000062260">
    <property type="component" value="Chromosome"/>
</dbReference>
<dbReference type="STRING" id="128944.AWM75_07210"/>
<proteinExistence type="inferred from homology"/>
<dbReference type="InterPro" id="IPR009711">
    <property type="entry name" value="UPF0473"/>
</dbReference>
<keyword evidence="4" id="KW-1185">Reference proteome</keyword>